<dbReference type="InterPro" id="IPR003439">
    <property type="entry name" value="ABC_transporter-like_ATP-bd"/>
</dbReference>
<evidence type="ECO:0000313" key="5">
    <source>
        <dbReference type="EMBL" id="BDU50311.1"/>
    </source>
</evidence>
<keyword evidence="3 5" id="KW-0067">ATP-binding</keyword>
<feature type="domain" description="ABC transporter" evidence="4">
    <location>
        <begin position="2"/>
        <end position="238"/>
    </location>
</feature>
<dbReference type="Proteomes" id="UP001321582">
    <property type="component" value="Chromosome"/>
</dbReference>
<keyword evidence="1" id="KW-0813">Transport</keyword>
<dbReference type="AlphaFoldDB" id="A0AAU9DVQ4"/>
<dbReference type="SMART" id="SM00382">
    <property type="entry name" value="AAA"/>
    <property type="match status" value="1"/>
</dbReference>
<dbReference type="GO" id="GO:0005524">
    <property type="term" value="F:ATP binding"/>
    <property type="evidence" value="ECO:0007669"/>
    <property type="project" value="UniProtKB-KW"/>
</dbReference>
<dbReference type="PANTHER" id="PTHR43023:SF6">
    <property type="entry name" value="INTERMEMBRANE PHOSPHOLIPID TRANSPORT SYSTEM ATP-BINDING PROTEIN MLAF"/>
    <property type="match status" value="1"/>
</dbReference>
<dbReference type="PANTHER" id="PTHR43023">
    <property type="entry name" value="PROTEIN TRIGALACTOSYLDIACYLGLYCEROL 3, CHLOROPLASTIC"/>
    <property type="match status" value="1"/>
</dbReference>
<sequence>MISLNSVNVILSSKEILKDITMEVKEGEVFSILGPSGCGKSVLLQNIIGLMKPNKGEIIIDNIDITKCNKKELNQIRKKCGFLFQHSALFDSMTIEENLAFPVLQHTNLSYDIIKEKINEKLKIVGLNGINDKKPSELSGGMQKRAALARSIILEPKYMFYDEPTTGLDPIMSNVINDLIIDLNKRLNITSIVVTHDMKSAFKVSDRLGLLYNGEIIVQGDKEYMKKIDDPYFLQFIEGETNGPIDLNFIKR</sequence>
<evidence type="ECO:0000256" key="2">
    <source>
        <dbReference type="ARBA" id="ARBA00022741"/>
    </source>
</evidence>
<name>A0AAU9DVQ4_9FUSO</name>
<gene>
    <name evidence="5" type="ORF">HLVA_08800</name>
</gene>
<organism evidence="5 6">
    <name type="scientific">Haliovirga abyssi</name>
    <dbReference type="NCBI Taxonomy" id="2996794"/>
    <lineage>
        <taxon>Bacteria</taxon>
        <taxon>Fusobacteriati</taxon>
        <taxon>Fusobacteriota</taxon>
        <taxon>Fusobacteriia</taxon>
        <taxon>Fusobacteriales</taxon>
        <taxon>Haliovirgaceae</taxon>
        <taxon>Haliovirga</taxon>
    </lineage>
</organism>
<dbReference type="Gene3D" id="3.40.50.300">
    <property type="entry name" value="P-loop containing nucleotide triphosphate hydrolases"/>
    <property type="match status" value="1"/>
</dbReference>
<dbReference type="InterPro" id="IPR027417">
    <property type="entry name" value="P-loop_NTPase"/>
</dbReference>
<dbReference type="PROSITE" id="PS00211">
    <property type="entry name" value="ABC_TRANSPORTER_1"/>
    <property type="match status" value="1"/>
</dbReference>
<protein>
    <submittedName>
        <fullName evidence="5">ABC transporter ATP-binding protein</fullName>
    </submittedName>
</protein>
<proteinExistence type="predicted"/>
<evidence type="ECO:0000256" key="3">
    <source>
        <dbReference type="ARBA" id="ARBA00022840"/>
    </source>
</evidence>
<dbReference type="PROSITE" id="PS50893">
    <property type="entry name" value="ABC_TRANSPORTER_2"/>
    <property type="match status" value="1"/>
</dbReference>
<dbReference type="InterPro" id="IPR017871">
    <property type="entry name" value="ABC_transporter-like_CS"/>
</dbReference>
<dbReference type="Pfam" id="PF00005">
    <property type="entry name" value="ABC_tran"/>
    <property type="match status" value="1"/>
</dbReference>
<dbReference type="InterPro" id="IPR003593">
    <property type="entry name" value="AAA+_ATPase"/>
</dbReference>
<dbReference type="SUPFAM" id="SSF52540">
    <property type="entry name" value="P-loop containing nucleoside triphosphate hydrolases"/>
    <property type="match status" value="1"/>
</dbReference>
<dbReference type="RefSeq" id="WP_307905243.1">
    <property type="nucleotide sequence ID" value="NZ_AP027059.1"/>
</dbReference>
<dbReference type="GO" id="GO:0016887">
    <property type="term" value="F:ATP hydrolysis activity"/>
    <property type="evidence" value="ECO:0007669"/>
    <property type="project" value="InterPro"/>
</dbReference>
<keyword evidence="6" id="KW-1185">Reference proteome</keyword>
<accession>A0AAU9DVQ4</accession>
<dbReference type="KEGG" id="haby:HLVA_08800"/>
<evidence type="ECO:0000313" key="6">
    <source>
        <dbReference type="Proteomes" id="UP001321582"/>
    </source>
</evidence>
<evidence type="ECO:0000259" key="4">
    <source>
        <dbReference type="PROSITE" id="PS50893"/>
    </source>
</evidence>
<keyword evidence="2" id="KW-0547">Nucleotide-binding</keyword>
<dbReference type="EMBL" id="AP027059">
    <property type="protein sequence ID" value="BDU50311.1"/>
    <property type="molecule type" value="Genomic_DNA"/>
</dbReference>
<dbReference type="CDD" id="cd03261">
    <property type="entry name" value="ABC_Org_Solvent_Resistant"/>
    <property type="match status" value="1"/>
</dbReference>
<evidence type="ECO:0000256" key="1">
    <source>
        <dbReference type="ARBA" id="ARBA00022448"/>
    </source>
</evidence>
<reference evidence="5 6" key="1">
    <citation type="submission" date="2022-11" db="EMBL/GenBank/DDBJ databases">
        <title>Haliovirga abyssi gen. nov., sp. nov., a mesophilic fermentative bacterium isolated from the Iheya North hydrothermal field and the proposal of Haliovirgaceae fam. nov.</title>
        <authorList>
            <person name="Miyazaki U."/>
            <person name="Tame A."/>
            <person name="Miyazaki J."/>
            <person name="Takai K."/>
            <person name="Sawayama S."/>
            <person name="Kitajima M."/>
            <person name="Okamoto A."/>
            <person name="Nakagawa S."/>
        </authorList>
    </citation>
    <scope>NUCLEOTIDE SEQUENCE [LARGE SCALE GENOMIC DNA]</scope>
    <source>
        <strain evidence="5 6">IC12</strain>
    </source>
</reference>